<evidence type="ECO:0000313" key="2">
    <source>
        <dbReference type="EMBL" id="KAL1197099.1"/>
    </source>
</evidence>
<dbReference type="EMBL" id="JBANAX010000695">
    <property type="protein sequence ID" value="KAL1197099.1"/>
    <property type="molecule type" value="Genomic_DNA"/>
</dbReference>
<keyword evidence="4" id="KW-1185">Reference proteome</keyword>
<name>A0ABD1C675_CARAN</name>
<dbReference type="InterPro" id="IPR017451">
    <property type="entry name" value="F-box-assoc_interact_dom"/>
</dbReference>
<dbReference type="Pfam" id="PF00646">
    <property type="entry name" value="F-box"/>
    <property type="match status" value="1"/>
</dbReference>
<dbReference type="Pfam" id="PF07734">
    <property type="entry name" value="FBA_1"/>
    <property type="match status" value="1"/>
</dbReference>
<dbReference type="PROSITE" id="PS50181">
    <property type="entry name" value="FBOX"/>
    <property type="match status" value="1"/>
</dbReference>
<dbReference type="InterPro" id="IPR015915">
    <property type="entry name" value="Kelch-typ_b-propeller"/>
</dbReference>
<evidence type="ECO:0000259" key="1">
    <source>
        <dbReference type="PROSITE" id="PS50181"/>
    </source>
</evidence>
<dbReference type="InterPro" id="IPR036047">
    <property type="entry name" value="F-box-like_dom_sf"/>
</dbReference>
<dbReference type="PANTHER" id="PTHR31672:SF13">
    <property type="entry name" value="F-BOX PROTEIN CPR30-LIKE"/>
    <property type="match status" value="1"/>
</dbReference>
<dbReference type="InterPro" id="IPR001810">
    <property type="entry name" value="F-box_dom"/>
</dbReference>
<gene>
    <name evidence="2" type="ORF">V5N11_001980</name>
    <name evidence="3" type="ORF">V5N11_002750</name>
</gene>
<dbReference type="AlphaFoldDB" id="A0ABD1C675"/>
<evidence type="ECO:0000313" key="3">
    <source>
        <dbReference type="EMBL" id="KAL1224970.1"/>
    </source>
</evidence>
<reference evidence="3 4" key="1">
    <citation type="submission" date="2024-04" db="EMBL/GenBank/DDBJ databases">
        <title>Genome assembly C_amara_ONT_v2.</title>
        <authorList>
            <person name="Yant L."/>
            <person name="Moore C."/>
            <person name="Slenker M."/>
        </authorList>
    </citation>
    <scope>NUCLEOTIDE SEQUENCE [LARGE SCALE GENOMIC DNA]</scope>
    <source>
        <tissue evidence="3">Leaf</tissue>
    </source>
</reference>
<dbReference type="EMBL" id="JBANAX010000042">
    <property type="protein sequence ID" value="KAL1224970.1"/>
    <property type="molecule type" value="Genomic_DNA"/>
</dbReference>
<dbReference type="InterPro" id="IPR006527">
    <property type="entry name" value="F-box-assoc_dom_typ1"/>
</dbReference>
<evidence type="ECO:0000313" key="4">
    <source>
        <dbReference type="Proteomes" id="UP001558713"/>
    </source>
</evidence>
<accession>A0ABD1C675</accession>
<dbReference type="SUPFAM" id="SSF81383">
    <property type="entry name" value="F-box domain"/>
    <property type="match status" value="1"/>
</dbReference>
<organism evidence="3 4">
    <name type="scientific">Cardamine amara subsp. amara</name>
    <dbReference type="NCBI Taxonomy" id="228776"/>
    <lineage>
        <taxon>Eukaryota</taxon>
        <taxon>Viridiplantae</taxon>
        <taxon>Streptophyta</taxon>
        <taxon>Embryophyta</taxon>
        <taxon>Tracheophyta</taxon>
        <taxon>Spermatophyta</taxon>
        <taxon>Magnoliopsida</taxon>
        <taxon>eudicotyledons</taxon>
        <taxon>Gunneridae</taxon>
        <taxon>Pentapetalae</taxon>
        <taxon>rosids</taxon>
        <taxon>malvids</taxon>
        <taxon>Brassicales</taxon>
        <taxon>Brassicaceae</taxon>
        <taxon>Cardamineae</taxon>
        <taxon>Cardamine</taxon>
    </lineage>
</organism>
<proteinExistence type="predicted"/>
<dbReference type="Gene3D" id="2.120.10.80">
    <property type="entry name" value="Kelch-type beta propeller"/>
    <property type="match status" value="1"/>
</dbReference>
<dbReference type="Proteomes" id="UP001558713">
    <property type="component" value="Unassembled WGS sequence"/>
</dbReference>
<dbReference type="InterPro" id="IPR011043">
    <property type="entry name" value="Gal_Oxase/kelch_b-propeller"/>
</dbReference>
<protein>
    <submittedName>
        <fullName evidence="3">F-box/LRR-repeat/kelch-repeat protein</fullName>
    </submittedName>
</protein>
<dbReference type="NCBIfam" id="TIGR01640">
    <property type="entry name" value="F_box_assoc_1"/>
    <property type="match status" value="1"/>
</dbReference>
<sequence>MAKKQRCLRMESLPQDVVEHILERLAVNSLLRFKSVSKQWKSIVESTSFQKRQFKLREQSGDPDVLMVSAGPNDDINPFFDALRTLELGSSSAVKIPTDWDWEKTPYLVSHGSFDGLVCLYYHKISGFVVNPTTRWYRPLPLCHLQQLILSLGDSYYQLKHSHSKLGFGKDKFTGTYKLVWLYNSSEISLENATTCEVFDFSTNAWRYVTPAAPYRVVGGPDPVYVDGSLHWFTECKETKILSFDLHTEAFQVISKAPFANVHADMMVMCNLDNRLCVSEMKRPNQVIWSFNSANQTWHQMFSIDLEATSHWLGNFPYAAALAPLTLLDGNKKKEKKKLLFCSRVLGGTLVVHDPETKSYHLAFDADSIGYPVCYFQSLISIS</sequence>
<comment type="caution">
    <text evidence="3">The sequence shown here is derived from an EMBL/GenBank/DDBJ whole genome shotgun (WGS) entry which is preliminary data.</text>
</comment>
<dbReference type="SUPFAM" id="SSF50965">
    <property type="entry name" value="Galactose oxidase, central domain"/>
    <property type="match status" value="1"/>
</dbReference>
<feature type="domain" description="F-box" evidence="1">
    <location>
        <begin position="7"/>
        <end position="52"/>
    </location>
</feature>
<dbReference type="SMART" id="SM00256">
    <property type="entry name" value="FBOX"/>
    <property type="match status" value="1"/>
</dbReference>
<dbReference type="Gene3D" id="1.20.1280.50">
    <property type="match status" value="1"/>
</dbReference>
<dbReference type="InterPro" id="IPR050796">
    <property type="entry name" value="SCF_F-box_component"/>
</dbReference>
<dbReference type="PANTHER" id="PTHR31672">
    <property type="entry name" value="BNACNNG10540D PROTEIN"/>
    <property type="match status" value="1"/>
</dbReference>
<dbReference type="CDD" id="cd22157">
    <property type="entry name" value="F-box_AtFBW1-like"/>
    <property type="match status" value="1"/>
</dbReference>